<accession>A0A6M1LCJ9</accession>
<dbReference type="Proteomes" id="UP000478148">
    <property type="component" value="Unassembled WGS sequence"/>
</dbReference>
<organism evidence="1 2">
    <name type="scientific">Verrucosispora sioxanthis</name>
    <dbReference type="NCBI Taxonomy" id="2499994"/>
    <lineage>
        <taxon>Bacteria</taxon>
        <taxon>Bacillati</taxon>
        <taxon>Actinomycetota</taxon>
        <taxon>Actinomycetes</taxon>
        <taxon>Micromonosporales</taxon>
        <taxon>Micromonosporaceae</taxon>
        <taxon>Micromonospora</taxon>
    </lineage>
</organism>
<dbReference type="RefSeq" id="WP_164449874.1">
    <property type="nucleotide sequence ID" value="NZ_SAIY01000012.1"/>
</dbReference>
<gene>
    <name evidence="1" type="ORF">ENC19_27000</name>
</gene>
<protein>
    <recommendedName>
        <fullName evidence="3">DUF4404 family protein</fullName>
    </recommendedName>
</protein>
<keyword evidence="2" id="KW-1185">Reference proteome</keyword>
<comment type="caution">
    <text evidence="1">The sequence shown here is derived from an EMBL/GenBank/DDBJ whole genome shotgun (WGS) entry which is preliminary data.</text>
</comment>
<evidence type="ECO:0008006" key="3">
    <source>
        <dbReference type="Google" id="ProtNLM"/>
    </source>
</evidence>
<name>A0A6M1LCJ9_9ACTN</name>
<reference evidence="1 2" key="1">
    <citation type="submission" date="2020-02" db="EMBL/GenBank/DDBJ databases">
        <title>Draft Genome Sequence of Verrucosispora sp. Strain CWR15, Isolated from Gulf of Mexico Sponge.</title>
        <authorList>
            <person name="Kennedy S.J."/>
            <person name="Cella E."/>
            <person name="Azarian T."/>
            <person name="Baker B.J."/>
            <person name="Shaw L.N."/>
        </authorList>
    </citation>
    <scope>NUCLEOTIDE SEQUENCE [LARGE SCALE GENOMIC DNA]</scope>
    <source>
        <strain evidence="1 2">CWR15</strain>
    </source>
</reference>
<dbReference type="EMBL" id="SAIY01000012">
    <property type="protein sequence ID" value="NGM16018.1"/>
    <property type="molecule type" value="Genomic_DNA"/>
</dbReference>
<evidence type="ECO:0000313" key="2">
    <source>
        <dbReference type="Proteomes" id="UP000478148"/>
    </source>
</evidence>
<dbReference type="AlphaFoldDB" id="A0A6M1LCJ9"/>
<proteinExistence type="predicted"/>
<evidence type="ECO:0000313" key="1">
    <source>
        <dbReference type="EMBL" id="NGM16018.1"/>
    </source>
</evidence>
<sequence length="121" mass="12369">MTTSDNSINFGVQQSGGVSQVGNQAVGPGAHAVGGGLWATAPGVDLPALITQLVQTLDRHRDELPEPARAVAAELRVQLARPVPEPARVTALLQRLAALAAPVAPVASAVTEVLRAVQQAT</sequence>